<dbReference type="InterPro" id="IPR050255">
    <property type="entry name" value="POU_domain_TF"/>
</dbReference>
<evidence type="ECO:0000313" key="11">
    <source>
        <dbReference type="EMBL" id="OQV25738.1"/>
    </source>
</evidence>
<dbReference type="InterPro" id="IPR009057">
    <property type="entry name" value="Homeodomain-like_sf"/>
</dbReference>
<dbReference type="PRINTS" id="PR00028">
    <property type="entry name" value="POUDOMAIN"/>
</dbReference>
<protein>
    <recommendedName>
        <fullName evidence="7">POU domain protein</fullName>
    </recommendedName>
</protein>
<evidence type="ECO:0000259" key="10">
    <source>
        <dbReference type="PROSITE" id="PS51179"/>
    </source>
</evidence>
<feature type="compositionally biased region" description="Low complexity" evidence="8">
    <location>
        <begin position="333"/>
        <end position="352"/>
    </location>
</feature>
<dbReference type="GO" id="GO:0005634">
    <property type="term" value="C:nucleus"/>
    <property type="evidence" value="ECO:0007669"/>
    <property type="project" value="UniProtKB-SubCell"/>
</dbReference>
<accession>A0A1W0XE97</accession>
<evidence type="ECO:0000256" key="1">
    <source>
        <dbReference type="ARBA" id="ARBA00004123"/>
    </source>
</evidence>
<dbReference type="Pfam" id="PF00046">
    <property type="entry name" value="Homeodomain"/>
    <property type="match status" value="1"/>
</dbReference>
<dbReference type="OrthoDB" id="6358449at2759"/>
<dbReference type="SUPFAM" id="SSF47413">
    <property type="entry name" value="lambda repressor-like DNA-binding domains"/>
    <property type="match status" value="1"/>
</dbReference>
<feature type="DNA-binding region" description="Homeobox" evidence="5">
    <location>
        <begin position="594"/>
        <end position="653"/>
    </location>
</feature>
<evidence type="ECO:0000256" key="3">
    <source>
        <dbReference type="ARBA" id="ARBA00023155"/>
    </source>
</evidence>
<dbReference type="InterPro" id="IPR001356">
    <property type="entry name" value="HD"/>
</dbReference>
<dbReference type="PROSITE" id="PS00035">
    <property type="entry name" value="POU_1"/>
    <property type="match status" value="1"/>
</dbReference>
<dbReference type="SUPFAM" id="SSF46689">
    <property type="entry name" value="Homeodomain-like"/>
    <property type="match status" value="1"/>
</dbReference>
<feature type="compositionally biased region" description="Polar residues" evidence="8">
    <location>
        <begin position="321"/>
        <end position="330"/>
    </location>
</feature>
<feature type="compositionally biased region" description="Low complexity" evidence="8">
    <location>
        <begin position="458"/>
        <end position="468"/>
    </location>
</feature>
<name>A0A1W0XE97_HYPEX</name>
<dbReference type="PROSITE" id="PS50071">
    <property type="entry name" value="HOMEOBOX_2"/>
    <property type="match status" value="1"/>
</dbReference>
<evidence type="ECO:0000313" key="12">
    <source>
        <dbReference type="Proteomes" id="UP000192578"/>
    </source>
</evidence>
<comment type="similarity">
    <text evidence="7">Belongs to the POU transcription factor family.</text>
</comment>
<dbReference type="InterPro" id="IPR010982">
    <property type="entry name" value="Lambda_DNA-bd_dom_sf"/>
</dbReference>
<feature type="compositionally biased region" description="Acidic residues" evidence="8">
    <location>
        <begin position="162"/>
        <end position="172"/>
    </location>
</feature>
<feature type="domain" description="Homeobox" evidence="9">
    <location>
        <begin position="592"/>
        <end position="652"/>
    </location>
</feature>
<feature type="compositionally biased region" description="Basic and acidic residues" evidence="8">
    <location>
        <begin position="62"/>
        <end position="71"/>
    </location>
</feature>
<evidence type="ECO:0000259" key="9">
    <source>
        <dbReference type="PROSITE" id="PS50071"/>
    </source>
</evidence>
<evidence type="ECO:0000256" key="5">
    <source>
        <dbReference type="PROSITE-ProRule" id="PRU00108"/>
    </source>
</evidence>
<dbReference type="AlphaFoldDB" id="A0A1W0XE97"/>
<feature type="compositionally biased region" description="Polar residues" evidence="8">
    <location>
        <begin position="44"/>
        <end position="57"/>
    </location>
</feature>
<dbReference type="Proteomes" id="UP000192578">
    <property type="component" value="Unassembled WGS sequence"/>
</dbReference>
<evidence type="ECO:0000256" key="4">
    <source>
        <dbReference type="ARBA" id="ARBA00023242"/>
    </source>
</evidence>
<dbReference type="Gene3D" id="1.10.10.60">
    <property type="entry name" value="Homeodomain-like"/>
    <property type="match status" value="1"/>
</dbReference>
<organism evidence="11 12">
    <name type="scientific">Hypsibius exemplaris</name>
    <name type="common">Freshwater tardigrade</name>
    <dbReference type="NCBI Taxonomy" id="2072580"/>
    <lineage>
        <taxon>Eukaryota</taxon>
        <taxon>Metazoa</taxon>
        <taxon>Ecdysozoa</taxon>
        <taxon>Tardigrada</taxon>
        <taxon>Eutardigrada</taxon>
        <taxon>Parachela</taxon>
        <taxon>Hypsibioidea</taxon>
        <taxon>Hypsibiidae</taxon>
        <taxon>Hypsibius</taxon>
    </lineage>
</organism>
<evidence type="ECO:0000256" key="6">
    <source>
        <dbReference type="RuleBase" id="RU000682"/>
    </source>
</evidence>
<dbReference type="EMBL" id="MTYJ01000002">
    <property type="protein sequence ID" value="OQV25738.1"/>
    <property type="molecule type" value="Genomic_DNA"/>
</dbReference>
<comment type="subcellular location">
    <subcellularLocation>
        <location evidence="1 5 6">Nucleus</location>
    </subcellularLocation>
</comment>
<dbReference type="PROSITE" id="PS51179">
    <property type="entry name" value="POU_3"/>
    <property type="match status" value="1"/>
</dbReference>
<comment type="caution">
    <text evidence="11">The sequence shown here is derived from an EMBL/GenBank/DDBJ whole genome shotgun (WGS) entry which is preliminary data.</text>
</comment>
<dbReference type="PANTHER" id="PTHR11636">
    <property type="entry name" value="POU DOMAIN"/>
    <property type="match status" value="1"/>
</dbReference>
<feature type="region of interest" description="Disordered" evidence="8">
    <location>
        <begin position="426"/>
        <end position="478"/>
    </location>
</feature>
<keyword evidence="7" id="KW-0804">Transcription</keyword>
<dbReference type="FunFam" id="1.10.260.40:FF:000001">
    <property type="entry name" value="POU domain protein"/>
    <property type="match status" value="1"/>
</dbReference>
<feature type="region of interest" description="Disordered" evidence="8">
    <location>
        <begin position="1"/>
        <end position="189"/>
    </location>
</feature>
<feature type="compositionally biased region" description="Polar residues" evidence="8">
    <location>
        <begin position="687"/>
        <end position="703"/>
    </location>
</feature>
<dbReference type="InterPro" id="IPR013847">
    <property type="entry name" value="POU"/>
</dbReference>
<gene>
    <name evidence="11" type="ORF">BV898_00668</name>
</gene>
<reference evidence="12" key="1">
    <citation type="submission" date="2017-01" db="EMBL/GenBank/DDBJ databases">
        <title>Comparative genomics of anhydrobiosis in the tardigrade Hypsibius dujardini.</title>
        <authorList>
            <person name="Yoshida Y."/>
            <person name="Koutsovoulos G."/>
            <person name="Laetsch D."/>
            <person name="Stevens L."/>
            <person name="Kumar S."/>
            <person name="Horikawa D."/>
            <person name="Ishino K."/>
            <person name="Komine S."/>
            <person name="Tomita M."/>
            <person name="Blaxter M."/>
            <person name="Arakawa K."/>
        </authorList>
    </citation>
    <scope>NUCLEOTIDE SEQUENCE [LARGE SCALE GENOMIC DNA]</scope>
    <source>
        <strain evidence="12">Z151</strain>
    </source>
</reference>
<dbReference type="InterPro" id="IPR000327">
    <property type="entry name" value="POU_dom"/>
</dbReference>
<dbReference type="PANTHER" id="PTHR11636:SF76">
    <property type="entry name" value="PROTEIN NUBBIN"/>
    <property type="match status" value="1"/>
</dbReference>
<evidence type="ECO:0000256" key="8">
    <source>
        <dbReference type="SAM" id="MobiDB-lite"/>
    </source>
</evidence>
<feature type="domain" description="POU-specific" evidence="10">
    <location>
        <begin position="495"/>
        <end position="569"/>
    </location>
</feature>
<dbReference type="Gene3D" id="1.10.260.40">
    <property type="entry name" value="lambda repressor-like DNA-binding domains"/>
    <property type="match status" value="1"/>
</dbReference>
<dbReference type="GO" id="GO:0000981">
    <property type="term" value="F:DNA-binding transcription factor activity, RNA polymerase II-specific"/>
    <property type="evidence" value="ECO:0007669"/>
    <property type="project" value="InterPro"/>
</dbReference>
<feature type="region of interest" description="Disordered" evidence="8">
    <location>
        <begin position="576"/>
        <end position="598"/>
    </location>
</feature>
<feature type="region of interest" description="Disordered" evidence="8">
    <location>
        <begin position="286"/>
        <end position="380"/>
    </location>
</feature>
<feature type="region of interest" description="Disordered" evidence="8">
    <location>
        <begin position="667"/>
        <end position="722"/>
    </location>
</feature>
<keyword evidence="4 5" id="KW-0539">Nucleus</keyword>
<keyword evidence="3 5" id="KW-0371">Homeobox</keyword>
<sequence>MPLAVHTGPQQRSVAERDRGGGGECEMLIPKQEPSEGGGATAAGQFQRSTHQRSSPVLPQRHPRDRDDVITGRHAHHQQQLAVQNRWSSSPEPPMANRHGNKRKCSEATLESPRRTSAVNGNAGGSPVVSGLNSLRTTRIAPAPPAPMSLSAKVESRRTPDTEDDSEEEEQDGGGGGEDVGSGMMATHLGVVGGGGMTAAATGLSSPSAGPNSAMAANQLLYAVYKAQEQAFRNGLMQLPATAGNVVSAAAMEHLLLLQSAWNAGQFPQNAMLSFAGLMPKTNNIPAGRFPAQSAPLSPNSGTGTSSSSHRSLIKTELGSPCTSNIISRTPSRESSPLNSSSRTSSPSSTLNKAVPYHGNSSGGGGGRRDNGYGTSKVPIAHHNHNQSLAGLRPLLQHVNEQRHYQQQQKVLGSVHFDAERIRSVLMKRQTSPEPEDSGSPVDYSRQEGGGGRRSEMGSRSSGMSSSEGGAGGGGGVKLSSVLRGSHEVYRVPDEQMLDLEELEQFAKSFKQRRIKLGFTQGDVGLAMGKLYGNDFSQTTISRFEALNLSFKNMCKLKPLLHKWLEDAELASRNGGTLVYDNPPPPTVENLGRRRKKRTSIETNIRGSLEQAFLHNPKPTSEDIVSISASLQMEKEVVRVWFCNRRQKEKRINPHSTLAMGFSPENSAALRSMSRSPSPTLRMDESGAQQSFQAATECSSNAAINRRSSHVSDDEDADIAQS</sequence>
<evidence type="ECO:0000256" key="2">
    <source>
        <dbReference type="ARBA" id="ARBA00023125"/>
    </source>
</evidence>
<dbReference type="InterPro" id="IPR017970">
    <property type="entry name" value="Homeobox_CS"/>
</dbReference>
<feature type="compositionally biased region" description="Acidic residues" evidence="8">
    <location>
        <begin position="713"/>
        <end position="722"/>
    </location>
</feature>
<dbReference type="SMART" id="SM00389">
    <property type="entry name" value="HOX"/>
    <property type="match status" value="1"/>
</dbReference>
<keyword evidence="12" id="KW-1185">Reference proteome</keyword>
<evidence type="ECO:0000256" key="7">
    <source>
        <dbReference type="RuleBase" id="RU361194"/>
    </source>
</evidence>
<proteinExistence type="inferred from homology"/>
<feature type="compositionally biased region" description="Polar residues" evidence="8">
    <location>
        <begin position="78"/>
        <end position="90"/>
    </location>
</feature>
<dbReference type="SMART" id="SM00352">
    <property type="entry name" value="POU"/>
    <property type="match status" value="1"/>
</dbReference>
<dbReference type="GO" id="GO:0030154">
    <property type="term" value="P:cell differentiation"/>
    <property type="evidence" value="ECO:0007669"/>
    <property type="project" value="UniProtKB-ARBA"/>
</dbReference>
<dbReference type="Pfam" id="PF00157">
    <property type="entry name" value="Pou"/>
    <property type="match status" value="1"/>
</dbReference>
<dbReference type="GO" id="GO:0000978">
    <property type="term" value="F:RNA polymerase II cis-regulatory region sequence-specific DNA binding"/>
    <property type="evidence" value="ECO:0007669"/>
    <property type="project" value="TreeGrafter"/>
</dbReference>
<dbReference type="PROSITE" id="PS00027">
    <property type="entry name" value="HOMEOBOX_1"/>
    <property type="match status" value="1"/>
</dbReference>
<dbReference type="CDD" id="cd00086">
    <property type="entry name" value="homeodomain"/>
    <property type="match status" value="1"/>
</dbReference>
<keyword evidence="2 5" id="KW-0238">DNA-binding</keyword>
<dbReference type="PROSITE" id="PS00465">
    <property type="entry name" value="POU_2"/>
    <property type="match status" value="1"/>
</dbReference>